<name>A0A445GID7_GLYSO</name>
<organism evidence="2 3">
    <name type="scientific">Glycine soja</name>
    <name type="common">Wild soybean</name>
    <dbReference type="NCBI Taxonomy" id="3848"/>
    <lineage>
        <taxon>Eukaryota</taxon>
        <taxon>Viridiplantae</taxon>
        <taxon>Streptophyta</taxon>
        <taxon>Embryophyta</taxon>
        <taxon>Tracheophyta</taxon>
        <taxon>Spermatophyta</taxon>
        <taxon>Magnoliopsida</taxon>
        <taxon>eudicotyledons</taxon>
        <taxon>Gunneridae</taxon>
        <taxon>Pentapetalae</taxon>
        <taxon>rosids</taxon>
        <taxon>fabids</taxon>
        <taxon>Fabales</taxon>
        <taxon>Fabaceae</taxon>
        <taxon>Papilionoideae</taxon>
        <taxon>50 kb inversion clade</taxon>
        <taxon>NPAAA clade</taxon>
        <taxon>indigoferoid/millettioid clade</taxon>
        <taxon>Phaseoleae</taxon>
        <taxon>Glycine</taxon>
        <taxon>Glycine subgen. Soja</taxon>
    </lineage>
</organism>
<dbReference type="Proteomes" id="UP000289340">
    <property type="component" value="Chromosome 16"/>
</dbReference>
<proteinExistence type="predicted"/>
<feature type="chain" id="PRO_5019055604" description="Lipoprotein" evidence="1">
    <location>
        <begin position="25"/>
        <end position="130"/>
    </location>
</feature>
<evidence type="ECO:0000313" key="2">
    <source>
        <dbReference type="EMBL" id="RZB60981.1"/>
    </source>
</evidence>
<evidence type="ECO:0000256" key="1">
    <source>
        <dbReference type="SAM" id="SignalP"/>
    </source>
</evidence>
<dbReference type="EMBL" id="QZWG01000016">
    <property type="protein sequence ID" value="RZB60981.1"/>
    <property type="molecule type" value="Genomic_DNA"/>
</dbReference>
<gene>
    <name evidence="2" type="ORF">D0Y65_043654</name>
</gene>
<comment type="caution">
    <text evidence="2">The sequence shown here is derived from an EMBL/GenBank/DDBJ whole genome shotgun (WGS) entry which is preliminary data.</text>
</comment>
<feature type="signal peptide" evidence="1">
    <location>
        <begin position="1"/>
        <end position="24"/>
    </location>
</feature>
<keyword evidence="1" id="KW-0732">Signal</keyword>
<dbReference type="AlphaFoldDB" id="A0A445GID7"/>
<protein>
    <recommendedName>
        <fullName evidence="4">Lipoprotein</fullName>
    </recommendedName>
</protein>
<evidence type="ECO:0008006" key="4">
    <source>
        <dbReference type="Google" id="ProtNLM"/>
    </source>
</evidence>
<reference evidence="2 3" key="1">
    <citation type="submission" date="2018-09" db="EMBL/GenBank/DDBJ databases">
        <title>A high-quality reference genome of wild soybean provides a powerful tool to mine soybean genomes.</title>
        <authorList>
            <person name="Xie M."/>
            <person name="Chung C.Y.L."/>
            <person name="Li M.-W."/>
            <person name="Wong F.-L."/>
            <person name="Chan T.-F."/>
            <person name="Lam H.-M."/>
        </authorList>
    </citation>
    <scope>NUCLEOTIDE SEQUENCE [LARGE SCALE GENOMIC DNA]</scope>
    <source>
        <strain evidence="3">cv. W05</strain>
        <tissue evidence="2">Hypocotyl of etiolated seedlings</tissue>
    </source>
</reference>
<dbReference type="Gramene" id="XM_028349709.1">
    <property type="protein sequence ID" value="XP_028205510.1"/>
    <property type="gene ID" value="LOC114389113"/>
</dbReference>
<keyword evidence="3" id="KW-1185">Reference proteome</keyword>
<accession>A0A445GID7</accession>
<sequence length="130" mass="13466">MKTQNMMFVVLVVCLAVCVGTSWGHFFDDTTGKAEQAKDAAAPTVYSAMDAAAPTVDSVMDAAAPTVDSAMDAAAPTVKSAMDAAAPTIDAAAQKSGSFASWAYDKISRGLGFGTEEPVAQTKYEETKTN</sequence>
<evidence type="ECO:0000313" key="3">
    <source>
        <dbReference type="Proteomes" id="UP000289340"/>
    </source>
</evidence>